<name>A0A0H5R952_9EUKA</name>
<evidence type="ECO:0000313" key="1">
    <source>
        <dbReference type="EMBL" id="CRZ10660.1"/>
    </source>
</evidence>
<accession>A0A0H5R952</accession>
<protein>
    <submittedName>
        <fullName evidence="1">Uncharacterized protein</fullName>
    </submittedName>
</protein>
<organism evidence="1">
    <name type="scientific">Spongospora subterranea</name>
    <dbReference type="NCBI Taxonomy" id="70186"/>
    <lineage>
        <taxon>Eukaryota</taxon>
        <taxon>Sar</taxon>
        <taxon>Rhizaria</taxon>
        <taxon>Endomyxa</taxon>
        <taxon>Phytomyxea</taxon>
        <taxon>Plasmodiophorida</taxon>
        <taxon>Plasmodiophoridae</taxon>
        <taxon>Spongospora</taxon>
    </lineage>
</organism>
<dbReference type="EMBL" id="HACM01010218">
    <property type="protein sequence ID" value="CRZ10660.1"/>
    <property type="molecule type" value="Transcribed_RNA"/>
</dbReference>
<feature type="non-terminal residue" evidence="1">
    <location>
        <position position="1"/>
    </location>
</feature>
<dbReference type="AlphaFoldDB" id="A0A0H5R952"/>
<proteinExistence type="predicted"/>
<reference evidence="1" key="1">
    <citation type="submission" date="2015-04" db="EMBL/GenBank/DDBJ databases">
        <title>The genome sequence of the plant pathogenic Rhizarian Plasmodiophora brassicae reveals insights in its biotrophic life cycle and the origin of chitin synthesis.</title>
        <authorList>
            <person name="Schwelm A."/>
            <person name="Fogelqvist J."/>
            <person name="Knaust A."/>
            <person name="Julke S."/>
            <person name="Lilja T."/>
            <person name="Dhandapani V."/>
            <person name="Bonilla-Rosso G."/>
            <person name="Karlsson M."/>
            <person name="Shevchenko A."/>
            <person name="Choi S.R."/>
            <person name="Kim H.G."/>
            <person name="Park J.Y."/>
            <person name="Lim Y.P."/>
            <person name="Ludwig-Muller J."/>
            <person name="Dixelius C."/>
        </authorList>
    </citation>
    <scope>NUCLEOTIDE SEQUENCE</scope>
    <source>
        <tissue evidence="1">Potato root galls</tissue>
    </source>
</reference>
<sequence>PVPASFIALDHVVLFEVSIFDILRQLDDKTKRLLSANVFHCPVDDNIREMLSFQDQWRKYRKNIRKKRYFSVFNAKTLNSFNVQTKLLMRENIAISLLFRH</sequence>